<evidence type="ECO:0000313" key="1">
    <source>
        <dbReference type="EMBL" id="EHJ09599.1"/>
    </source>
</evidence>
<gene>
    <name evidence="1" type="ORF">CWATWH0003_5625</name>
</gene>
<comment type="caution">
    <text evidence="1">The sequence shown here is derived from an EMBL/GenBank/DDBJ whole genome shotgun (WGS) entry which is preliminary data.</text>
</comment>
<dbReference type="CDD" id="cd02440">
    <property type="entry name" value="AdoMet_MTases"/>
    <property type="match status" value="1"/>
</dbReference>
<dbReference type="Pfam" id="PF13489">
    <property type="entry name" value="Methyltransf_23"/>
    <property type="match status" value="1"/>
</dbReference>
<organism evidence="1 2">
    <name type="scientific">Crocosphaera watsonii WH 0003</name>
    <dbReference type="NCBI Taxonomy" id="423471"/>
    <lineage>
        <taxon>Bacteria</taxon>
        <taxon>Bacillati</taxon>
        <taxon>Cyanobacteriota</taxon>
        <taxon>Cyanophyceae</taxon>
        <taxon>Oscillatoriophycideae</taxon>
        <taxon>Chroococcales</taxon>
        <taxon>Aphanothecaceae</taxon>
        <taxon>Crocosphaera</taxon>
    </lineage>
</organism>
<keyword evidence="1" id="KW-0808">Transferase</keyword>
<dbReference type="PATRIC" id="fig|423471.3.peg.5257"/>
<proteinExistence type="predicted"/>
<dbReference type="AlphaFoldDB" id="G5JDY6"/>
<sequence>MEGSAVYTPQLLSLYNFGVLQLSNSYIWRCPTSRLLSQYNQFVTANHLDVGVGTGYFLAHCQFPTNQPRIALMDLNTNSLNYAAQKIAPYQPEVYQQDVFDPITTNIEPFESISLNYLFHCLPGTILEKEIVIKNLKTILKDKGRIFGSTILAHGGEKNPMAEMLMNFYNSKGIFHNNNDTLEGLEEILKRHFSQVSVKVHGCVAIFLAEN</sequence>
<dbReference type="InterPro" id="IPR016584">
    <property type="entry name" value="MeTrfase_VrtF"/>
</dbReference>
<dbReference type="GO" id="GO:0008168">
    <property type="term" value="F:methyltransferase activity"/>
    <property type="evidence" value="ECO:0007669"/>
    <property type="project" value="UniProtKB-KW"/>
</dbReference>
<dbReference type="InterPro" id="IPR029063">
    <property type="entry name" value="SAM-dependent_MTases_sf"/>
</dbReference>
<reference evidence="1 2" key="1">
    <citation type="journal article" date="2011" name="Front. Microbiol.">
        <title>Two Strains of Crocosphaera watsonii with Highly Conserved Genomes are Distinguished by Strain-Specific Features.</title>
        <authorList>
            <person name="Bench S.R."/>
            <person name="Ilikchyan I.N."/>
            <person name="Tripp H.J."/>
            <person name="Zehr J.P."/>
        </authorList>
    </citation>
    <scope>NUCLEOTIDE SEQUENCE [LARGE SCALE GENOMIC DNA]</scope>
    <source>
        <strain evidence="1 2">WH 0003</strain>
    </source>
</reference>
<name>G5JDY6_CROWT</name>
<dbReference type="GO" id="GO:0032259">
    <property type="term" value="P:methylation"/>
    <property type="evidence" value="ECO:0007669"/>
    <property type="project" value="UniProtKB-KW"/>
</dbReference>
<protein>
    <submittedName>
        <fullName evidence="1">Methyltransferase type 12</fullName>
    </submittedName>
</protein>
<dbReference type="SUPFAM" id="SSF53335">
    <property type="entry name" value="S-adenosyl-L-methionine-dependent methyltransferases"/>
    <property type="match status" value="1"/>
</dbReference>
<dbReference type="Proteomes" id="UP000003477">
    <property type="component" value="Unassembled WGS sequence"/>
</dbReference>
<dbReference type="Gene3D" id="3.40.50.150">
    <property type="entry name" value="Vaccinia Virus protein VP39"/>
    <property type="match status" value="1"/>
</dbReference>
<dbReference type="PIRSF" id="PIRSF011491">
    <property type="entry name" value="Mtase_YbcY_prd"/>
    <property type="match status" value="1"/>
</dbReference>
<evidence type="ECO:0000313" key="2">
    <source>
        <dbReference type="Proteomes" id="UP000003477"/>
    </source>
</evidence>
<dbReference type="EMBL" id="AESD01000889">
    <property type="protein sequence ID" value="EHJ09599.1"/>
    <property type="molecule type" value="Genomic_DNA"/>
</dbReference>
<keyword evidence="1" id="KW-0489">Methyltransferase</keyword>
<accession>G5JDY6</accession>